<dbReference type="EMBL" id="FNFK01000029">
    <property type="protein sequence ID" value="SDK41533.1"/>
    <property type="molecule type" value="Genomic_DNA"/>
</dbReference>
<dbReference type="AlphaFoldDB" id="A0A1G9BQ43"/>
<gene>
    <name evidence="2" type="ORF">SAMN04488098_10295</name>
</gene>
<protein>
    <submittedName>
        <fullName evidence="2">Uncharacterized protein</fullName>
    </submittedName>
</protein>
<feature type="transmembrane region" description="Helical" evidence="1">
    <location>
        <begin position="29"/>
        <end position="50"/>
    </location>
</feature>
<accession>A0A1G9BQ43</accession>
<sequence length="54" mass="6138">MDSKTFHYQKDEHEVVICIDYHMPTKQEFLGIAGTISIVSGVCLLLKTVILKDE</sequence>
<organism evidence="2 3">
    <name type="scientific">Alkalibacterium thalassium</name>
    <dbReference type="NCBI Taxonomy" id="426701"/>
    <lineage>
        <taxon>Bacteria</taxon>
        <taxon>Bacillati</taxon>
        <taxon>Bacillota</taxon>
        <taxon>Bacilli</taxon>
        <taxon>Lactobacillales</taxon>
        <taxon>Carnobacteriaceae</taxon>
        <taxon>Alkalibacterium</taxon>
    </lineage>
</organism>
<keyword evidence="1" id="KW-1133">Transmembrane helix</keyword>
<evidence type="ECO:0000313" key="2">
    <source>
        <dbReference type="EMBL" id="SDK41533.1"/>
    </source>
</evidence>
<dbReference type="Proteomes" id="UP000199433">
    <property type="component" value="Unassembled WGS sequence"/>
</dbReference>
<dbReference type="RefSeq" id="WP_176759641.1">
    <property type="nucleotide sequence ID" value="NZ_FNFK01000029.1"/>
</dbReference>
<dbReference type="STRING" id="426701.SAMN04488098_10295"/>
<keyword evidence="1" id="KW-0472">Membrane</keyword>
<evidence type="ECO:0000256" key="1">
    <source>
        <dbReference type="SAM" id="Phobius"/>
    </source>
</evidence>
<keyword evidence="3" id="KW-1185">Reference proteome</keyword>
<keyword evidence="1" id="KW-0812">Transmembrane</keyword>
<proteinExistence type="predicted"/>
<reference evidence="3" key="1">
    <citation type="submission" date="2016-10" db="EMBL/GenBank/DDBJ databases">
        <authorList>
            <person name="Varghese N."/>
            <person name="Submissions S."/>
        </authorList>
    </citation>
    <scope>NUCLEOTIDE SEQUENCE [LARGE SCALE GENOMIC DNA]</scope>
    <source>
        <strain evidence="3">DSM 19181</strain>
    </source>
</reference>
<evidence type="ECO:0000313" key="3">
    <source>
        <dbReference type="Proteomes" id="UP000199433"/>
    </source>
</evidence>
<name>A0A1G9BQ43_9LACT</name>